<comment type="caution">
    <text evidence="3">The sequence shown here is derived from an EMBL/GenBank/DDBJ whole genome shotgun (WGS) entry which is preliminary data.</text>
</comment>
<keyword evidence="2" id="KW-0472">Membrane</keyword>
<dbReference type="Proteomes" id="UP000523007">
    <property type="component" value="Unassembled WGS sequence"/>
</dbReference>
<feature type="transmembrane region" description="Helical" evidence="2">
    <location>
        <begin position="62"/>
        <end position="80"/>
    </location>
</feature>
<reference evidence="3 4" key="1">
    <citation type="submission" date="2020-08" db="EMBL/GenBank/DDBJ databases">
        <title>Sequencing the genomes of 1000 actinobacteria strains.</title>
        <authorList>
            <person name="Klenk H.-P."/>
        </authorList>
    </citation>
    <scope>NUCLEOTIDE SEQUENCE [LARGE SCALE GENOMIC DNA]</scope>
    <source>
        <strain evidence="3 4">DSM 102030</strain>
    </source>
</reference>
<evidence type="ECO:0000256" key="2">
    <source>
        <dbReference type="SAM" id="Phobius"/>
    </source>
</evidence>
<organism evidence="3 4">
    <name type="scientific">Lipingzhangella halophila</name>
    <dbReference type="NCBI Taxonomy" id="1783352"/>
    <lineage>
        <taxon>Bacteria</taxon>
        <taxon>Bacillati</taxon>
        <taxon>Actinomycetota</taxon>
        <taxon>Actinomycetes</taxon>
        <taxon>Streptosporangiales</taxon>
        <taxon>Nocardiopsidaceae</taxon>
        <taxon>Lipingzhangella</taxon>
    </lineage>
</organism>
<protein>
    <submittedName>
        <fullName evidence="3">Heme exporter protein D</fullName>
    </submittedName>
</protein>
<feature type="transmembrane region" description="Helical" evidence="2">
    <location>
        <begin position="86"/>
        <end position="107"/>
    </location>
</feature>
<dbReference type="EMBL" id="JACHJT010000001">
    <property type="protein sequence ID" value="MBB4934155.1"/>
    <property type="molecule type" value="Genomic_DNA"/>
</dbReference>
<feature type="region of interest" description="Disordered" evidence="1">
    <location>
        <begin position="528"/>
        <end position="548"/>
    </location>
</feature>
<keyword evidence="2" id="KW-0812">Transmembrane</keyword>
<evidence type="ECO:0000313" key="4">
    <source>
        <dbReference type="Proteomes" id="UP000523007"/>
    </source>
</evidence>
<dbReference type="RefSeq" id="WP_184582009.1">
    <property type="nucleotide sequence ID" value="NZ_JACHJT010000001.1"/>
</dbReference>
<evidence type="ECO:0000313" key="3">
    <source>
        <dbReference type="EMBL" id="MBB4934155.1"/>
    </source>
</evidence>
<gene>
    <name evidence="3" type="ORF">F4561_004975</name>
</gene>
<name>A0A7W7W5T8_9ACTN</name>
<keyword evidence="2" id="KW-1133">Transmembrane helix</keyword>
<keyword evidence="4" id="KW-1185">Reference proteome</keyword>
<feature type="region of interest" description="Disordered" evidence="1">
    <location>
        <begin position="643"/>
        <end position="675"/>
    </location>
</feature>
<accession>A0A7W7W5T8</accession>
<evidence type="ECO:0000256" key="1">
    <source>
        <dbReference type="SAM" id="MobiDB-lite"/>
    </source>
</evidence>
<dbReference type="AlphaFoldDB" id="A0A7W7W5T8"/>
<proteinExistence type="predicted"/>
<sequence>MVAPQPGAQFSTTFVGWRYEVVVGDPGPPPRRPTPTDQERISEDWIAGQKRTEAHTNRPLKYALYALAGFAALCLLLWPIRILPGILVLGAFLVCLAVTLPILIALLQSRQVMRERVATEQRRIERIRASQEQELREKQEEHARRYTEWQGRKRAYEAQPHWYGVSVPAGVGTVLVSGGTEVGWSAVLTTIGASRLRGGGDLTVVDLSGRAVTADLTSLAEQCGVASKVWVLPADLTTMHLGTNLAARQRARVLAAVVRASEAKSDPDADQRLLLRLLEVVGAQASVATLTSGLRALAEPTSTRDDDPTLRLLSAEQLAEVRQRCGSDQATTERAWELERHLAPFEGLGTRTVEQPYAQVKVIATDRVSGDVAARAFGTYTLASLSELLDLRSGSAPNGTVPWSQTVAVCGADVLPAAEVDRAIRAARGAGVGLVLMFRENDEDESAVPRLADDHCLTVVMRQPGTRPAARMASRLLEGGTGPDDQPASAATAPDGESGAAGESGRAGHDLRVHRLTEVIGEALRDTAADGHHKSGSSNPAEADTTPVTVRPKAKAVAPLDLVKHVRSATGWGRATTQASDIDTPGDTGRVRPLRLDSLGLRNLPPTAMIVPGDGGLVLADANPGILTLPTATLGTVEDARAGLASFDVPQEPVPDDDPPPNLGPPPERLDWRTT</sequence>
<feature type="region of interest" description="Disordered" evidence="1">
    <location>
        <begin position="476"/>
        <end position="511"/>
    </location>
</feature>